<organism evidence="2 3">
    <name type="scientific">Achromobacter deleyi</name>
    <dbReference type="NCBI Taxonomy" id="1353891"/>
    <lineage>
        <taxon>Bacteria</taxon>
        <taxon>Pseudomonadati</taxon>
        <taxon>Pseudomonadota</taxon>
        <taxon>Betaproteobacteria</taxon>
        <taxon>Burkholderiales</taxon>
        <taxon>Alcaligenaceae</taxon>
        <taxon>Achromobacter</taxon>
    </lineage>
</organism>
<keyword evidence="1" id="KW-1133">Transmembrane helix</keyword>
<feature type="transmembrane region" description="Helical" evidence="1">
    <location>
        <begin position="111"/>
        <end position="130"/>
    </location>
</feature>
<feature type="transmembrane region" description="Helical" evidence="1">
    <location>
        <begin position="142"/>
        <end position="163"/>
    </location>
</feature>
<feature type="transmembrane region" description="Helical" evidence="1">
    <location>
        <begin position="68"/>
        <end position="90"/>
    </location>
</feature>
<feature type="transmembrane region" description="Helical" evidence="1">
    <location>
        <begin position="12"/>
        <end position="32"/>
    </location>
</feature>
<protein>
    <submittedName>
        <fullName evidence="2">Uncharacterized protein</fullName>
    </submittedName>
</protein>
<evidence type="ECO:0000313" key="3">
    <source>
        <dbReference type="Proteomes" id="UP000494111"/>
    </source>
</evidence>
<feature type="transmembrane region" description="Helical" evidence="1">
    <location>
        <begin position="44"/>
        <end position="62"/>
    </location>
</feature>
<evidence type="ECO:0000313" key="2">
    <source>
        <dbReference type="EMBL" id="CAB3704551.1"/>
    </source>
</evidence>
<accession>A0A6S7B9R5</accession>
<evidence type="ECO:0000256" key="1">
    <source>
        <dbReference type="SAM" id="Phobius"/>
    </source>
</evidence>
<keyword evidence="1" id="KW-0812">Transmembrane</keyword>
<dbReference type="Proteomes" id="UP000494111">
    <property type="component" value="Unassembled WGS sequence"/>
</dbReference>
<sequence length="184" mass="19921">MPGGYMLNGDYVAPALIFIAVLFGVLVLGLVAGKLARPGTRRQLLLAWLLALILLPPWLLALTADGDIFGVVTIARYALAIPAVAALWWLRRSIRAFKARHPALPPLPRKPWLLVILALALFGLLDYLSRHRYDAAIALNDTIASMVFIGAAALLLAGCVWALRSSIRWLRLAGPGSATASPRR</sequence>
<dbReference type="EMBL" id="CADIJO010000008">
    <property type="protein sequence ID" value="CAB3704551.1"/>
    <property type="molecule type" value="Genomic_DNA"/>
</dbReference>
<dbReference type="RefSeq" id="WP_175192083.1">
    <property type="nucleotide sequence ID" value="NZ_CADIJO010000008.1"/>
</dbReference>
<gene>
    <name evidence="2" type="ORF">LMG3458_02851</name>
</gene>
<name>A0A6S7B9R5_9BURK</name>
<proteinExistence type="predicted"/>
<dbReference type="AlphaFoldDB" id="A0A6S7B9R5"/>
<reference evidence="2 3" key="1">
    <citation type="submission" date="2020-04" db="EMBL/GenBank/DDBJ databases">
        <authorList>
            <person name="De Canck E."/>
        </authorList>
    </citation>
    <scope>NUCLEOTIDE SEQUENCE [LARGE SCALE GENOMIC DNA]</scope>
    <source>
        <strain evidence="2 3">LMG 3458</strain>
    </source>
</reference>
<keyword evidence="1" id="KW-0472">Membrane</keyword>